<evidence type="ECO:0000313" key="3">
    <source>
        <dbReference type="EMBL" id="TQL68831.1"/>
    </source>
</evidence>
<comment type="caution">
    <text evidence="3">The sequence shown here is derived from an EMBL/GenBank/DDBJ whole genome shotgun (WGS) entry which is preliminary data.</text>
</comment>
<dbReference type="AlphaFoldDB" id="A0A543A8A4"/>
<accession>A0A543A8A4</accession>
<keyword evidence="2" id="KW-0732">Signal</keyword>
<dbReference type="EMBL" id="VFOV01000001">
    <property type="protein sequence ID" value="TQL68831.1"/>
    <property type="molecule type" value="Genomic_DNA"/>
</dbReference>
<gene>
    <name evidence="3" type="ORF">FB381_2729</name>
</gene>
<feature type="compositionally biased region" description="Polar residues" evidence="1">
    <location>
        <begin position="69"/>
        <end position="79"/>
    </location>
</feature>
<feature type="signal peptide" evidence="2">
    <location>
        <begin position="1"/>
        <end position="28"/>
    </location>
</feature>
<evidence type="ECO:0000256" key="2">
    <source>
        <dbReference type="SAM" id="SignalP"/>
    </source>
</evidence>
<feature type="compositionally biased region" description="Gly residues" evidence="1">
    <location>
        <begin position="50"/>
        <end position="63"/>
    </location>
</feature>
<sequence>MQGFLTRVFIIVLLAAGATLLGTGTASADTRCQQTNKSTGECILWVETGSPGGGAGGSGGEGKPAGSTSGPKDSGSGNSCYWDPAKQGVGGPPAGPVPCTSSYGTWSNDRNCYVEAYDPPPPPGDPAWEGHEPDDGAVYNCYQPQTSLLVTFWSQTPPEAAEAGPSPREVALMAIEKMNLRAIDIGITPEAGEDRVGLVGMPVWLWVNDPGPSTFGPATASASAGGITVSATARVHEITWDMGDGTQVVCRSAGTPYEPRFGKRKSPDCGHVYEKSSAHQRGEKYTVTATSDWVITWAGAGQTGTIRLGGLARSVDITVGEAQVLVS</sequence>
<feature type="region of interest" description="Disordered" evidence="1">
    <location>
        <begin position="45"/>
        <end position="93"/>
    </location>
</feature>
<keyword evidence="4" id="KW-1185">Reference proteome</keyword>
<evidence type="ECO:0000313" key="4">
    <source>
        <dbReference type="Proteomes" id="UP000320209"/>
    </source>
</evidence>
<organism evidence="3 4">
    <name type="scientific">Nocardioides albertanoniae</name>
    <dbReference type="NCBI Taxonomy" id="1175486"/>
    <lineage>
        <taxon>Bacteria</taxon>
        <taxon>Bacillati</taxon>
        <taxon>Actinomycetota</taxon>
        <taxon>Actinomycetes</taxon>
        <taxon>Propionibacteriales</taxon>
        <taxon>Nocardioidaceae</taxon>
        <taxon>Nocardioides</taxon>
    </lineage>
</organism>
<evidence type="ECO:0000256" key="1">
    <source>
        <dbReference type="SAM" id="MobiDB-lite"/>
    </source>
</evidence>
<proteinExistence type="predicted"/>
<reference evidence="3 4" key="1">
    <citation type="submission" date="2019-06" db="EMBL/GenBank/DDBJ databases">
        <title>Sequencing the genomes of 1000 actinobacteria strains.</title>
        <authorList>
            <person name="Klenk H.-P."/>
        </authorList>
    </citation>
    <scope>NUCLEOTIDE SEQUENCE [LARGE SCALE GENOMIC DNA]</scope>
    <source>
        <strain evidence="3 4">DSM 25218</strain>
    </source>
</reference>
<feature type="chain" id="PRO_5021838555" description="ATP/GTP-binding protein" evidence="2">
    <location>
        <begin position="29"/>
        <end position="327"/>
    </location>
</feature>
<evidence type="ECO:0008006" key="5">
    <source>
        <dbReference type="Google" id="ProtNLM"/>
    </source>
</evidence>
<dbReference type="OrthoDB" id="3742379at2"/>
<name>A0A543A8A4_9ACTN</name>
<protein>
    <recommendedName>
        <fullName evidence="5">ATP/GTP-binding protein</fullName>
    </recommendedName>
</protein>
<dbReference type="Proteomes" id="UP000320209">
    <property type="component" value="Unassembled WGS sequence"/>
</dbReference>